<accession>A0AAV7BR46</accession>
<organism evidence="1 2">
    <name type="scientific">Engystomops pustulosus</name>
    <name type="common">Tungara frog</name>
    <name type="synonym">Physalaemus pustulosus</name>
    <dbReference type="NCBI Taxonomy" id="76066"/>
    <lineage>
        <taxon>Eukaryota</taxon>
        <taxon>Metazoa</taxon>
        <taxon>Chordata</taxon>
        <taxon>Craniata</taxon>
        <taxon>Vertebrata</taxon>
        <taxon>Euteleostomi</taxon>
        <taxon>Amphibia</taxon>
        <taxon>Batrachia</taxon>
        <taxon>Anura</taxon>
        <taxon>Neobatrachia</taxon>
        <taxon>Hyloidea</taxon>
        <taxon>Leptodactylidae</taxon>
        <taxon>Leiuperinae</taxon>
        <taxon>Engystomops</taxon>
    </lineage>
</organism>
<sequence length="69" mass="8466">MIFFDEMTMKCEQRSRKKNRKDKGKADMEKKLMRWGEHRNIYHGWQQVAPKLWLPTFPKCSYQSTNRQS</sequence>
<evidence type="ECO:0000313" key="1">
    <source>
        <dbReference type="EMBL" id="KAG8575165.1"/>
    </source>
</evidence>
<dbReference type="Proteomes" id="UP000824782">
    <property type="component" value="Unassembled WGS sequence"/>
</dbReference>
<gene>
    <name evidence="1" type="ORF">GDO81_009460</name>
</gene>
<dbReference type="AlphaFoldDB" id="A0AAV7BR46"/>
<protein>
    <submittedName>
        <fullName evidence="1">Uncharacterized protein</fullName>
    </submittedName>
</protein>
<comment type="caution">
    <text evidence="1">The sequence shown here is derived from an EMBL/GenBank/DDBJ whole genome shotgun (WGS) entry which is preliminary data.</text>
</comment>
<keyword evidence="2" id="KW-1185">Reference proteome</keyword>
<proteinExistence type="predicted"/>
<evidence type="ECO:0000313" key="2">
    <source>
        <dbReference type="Proteomes" id="UP000824782"/>
    </source>
</evidence>
<dbReference type="EMBL" id="WNYA01000004">
    <property type="protein sequence ID" value="KAG8575165.1"/>
    <property type="molecule type" value="Genomic_DNA"/>
</dbReference>
<name>A0AAV7BR46_ENGPU</name>
<reference evidence="1" key="1">
    <citation type="thesis" date="2020" institute="ProQuest LLC" country="789 East Eisenhower Parkway, Ann Arbor, MI, USA">
        <title>Comparative Genomics and Chromosome Evolution.</title>
        <authorList>
            <person name="Mudd A.B."/>
        </authorList>
    </citation>
    <scope>NUCLEOTIDE SEQUENCE</scope>
    <source>
        <strain evidence="1">237g6f4</strain>
        <tissue evidence="1">Blood</tissue>
    </source>
</reference>